<feature type="domain" description="K+ potassium transporter integral membrane" evidence="13">
    <location>
        <begin position="5"/>
        <end position="458"/>
    </location>
</feature>
<dbReference type="InterPro" id="IPR053951">
    <property type="entry name" value="K_trans_N"/>
</dbReference>
<dbReference type="InterPro" id="IPR023051">
    <property type="entry name" value="Kup"/>
</dbReference>
<dbReference type="GO" id="GO:0015079">
    <property type="term" value="F:potassium ion transmembrane transporter activity"/>
    <property type="evidence" value="ECO:0007669"/>
    <property type="project" value="UniProtKB-UniRule"/>
</dbReference>
<dbReference type="InterPro" id="IPR003855">
    <property type="entry name" value="K+_transporter"/>
</dbReference>
<evidence type="ECO:0000259" key="14">
    <source>
        <dbReference type="Pfam" id="PF22776"/>
    </source>
</evidence>
<dbReference type="Pfam" id="PF02705">
    <property type="entry name" value="K_trans"/>
    <property type="match status" value="1"/>
</dbReference>
<evidence type="ECO:0000256" key="9">
    <source>
        <dbReference type="ARBA" id="ARBA00022989"/>
    </source>
</evidence>
<dbReference type="STRING" id="1384056.N787_13295"/>
<evidence type="ECO:0000256" key="2">
    <source>
        <dbReference type="ARBA" id="ARBA00007019"/>
    </source>
</evidence>
<evidence type="ECO:0000256" key="11">
    <source>
        <dbReference type="ARBA" id="ARBA00023136"/>
    </source>
</evidence>
<organism evidence="15 16">
    <name type="scientific">Arenimonas metalli CF5-1</name>
    <dbReference type="NCBI Taxonomy" id="1384056"/>
    <lineage>
        <taxon>Bacteria</taxon>
        <taxon>Pseudomonadati</taxon>
        <taxon>Pseudomonadota</taxon>
        <taxon>Gammaproteobacteria</taxon>
        <taxon>Lysobacterales</taxon>
        <taxon>Lysobacteraceae</taxon>
        <taxon>Arenimonas</taxon>
    </lineage>
</organism>
<dbReference type="PANTHER" id="PTHR30540">
    <property type="entry name" value="OSMOTIC STRESS POTASSIUM TRANSPORTER"/>
    <property type="match status" value="1"/>
</dbReference>
<feature type="transmembrane region" description="Helical" evidence="12">
    <location>
        <begin position="128"/>
        <end position="151"/>
    </location>
</feature>
<evidence type="ECO:0000313" key="16">
    <source>
        <dbReference type="Proteomes" id="UP000029393"/>
    </source>
</evidence>
<dbReference type="Pfam" id="PF22776">
    <property type="entry name" value="K_trans_C"/>
    <property type="match status" value="1"/>
</dbReference>
<dbReference type="GO" id="GO:0005886">
    <property type="term" value="C:plasma membrane"/>
    <property type="evidence" value="ECO:0007669"/>
    <property type="project" value="UniProtKB-SubCell"/>
</dbReference>
<keyword evidence="11 12" id="KW-0472">Membrane</keyword>
<dbReference type="InterPro" id="IPR053952">
    <property type="entry name" value="K_trans_C"/>
</dbReference>
<feature type="transmembrane region" description="Helical" evidence="12">
    <location>
        <begin position="47"/>
        <end position="67"/>
    </location>
</feature>
<dbReference type="Proteomes" id="UP000029393">
    <property type="component" value="Unassembled WGS sequence"/>
</dbReference>
<keyword evidence="4 12" id="KW-1003">Cell membrane</keyword>
<dbReference type="PANTHER" id="PTHR30540:SF79">
    <property type="entry name" value="LOW AFFINITY POTASSIUM TRANSPORT SYSTEM PROTEIN KUP"/>
    <property type="match status" value="1"/>
</dbReference>
<feature type="transmembrane region" description="Helical" evidence="12">
    <location>
        <begin position="239"/>
        <end position="261"/>
    </location>
</feature>
<feature type="transmembrane region" description="Helical" evidence="12">
    <location>
        <begin position="163"/>
        <end position="183"/>
    </location>
</feature>
<evidence type="ECO:0000256" key="3">
    <source>
        <dbReference type="ARBA" id="ARBA00022448"/>
    </source>
</evidence>
<evidence type="ECO:0000256" key="6">
    <source>
        <dbReference type="ARBA" id="ARBA00022692"/>
    </source>
</evidence>
<keyword evidence="7 12" id="KW-0769">Symport</keyword>
<keyword evidence="8 12" id="KW-0630">Potassium</keyword>
<evidence type="ECO:0000313" key="15">
    <source>
        <dbReference type="EMBL" id="KFN45239.1"/>
    </source>
</evidence>
<gene>
    <name evidence="12" type="primary">kup</name>
    <name evidence="15" type="ORF">N787_13295</name>
</gene>
<comment type="subcellular location">
    <subcellularLocation>
        <location evidence="12">Cell membrane</location>
        <topology evidence="12">Multi-pass membrane protein</topology>
    </subcellularLocation>
    <subcellularLocation>
        <location evidence="1">Membrane</location>
        <topology evidence="1">Multi-pass membrane protein</topology>
    </subcellularLocation>
</comment>
<comment type="similarity">
    <text evidence="2 12">Belongs to the HAK/KUP transporter (TC 2.A.72) family.</text>
</comment>
<evidence type="ECO:0000256" key="1">
    <source>
        <dbReference type="ARBA" id="ARBA00004141"/>
    </source>
</evidence>
<keyword evidence="16" id="KW-1185">Reference proteome</keyword>
<evidence type="ECO:0000256" key="10">
    <source>
        <dbReference type="ARBA" id="ARBA00023065"/>
    </source>
</evidence>
<dbReference type="PATRIC" id="fig|1384056.3.peg.1982"/>
<comment type="caution">
    <text evidence="15">The sequence shown here is derived from an EMBL/GenBank/DDBJ whole genome shotgun (WGS) entry which is preliminary data.</text>
</comment>
<proteinExistence type="inferred from homology"/>
<dbReference type="AlphaFoldDB" id="A0A091B2X4"/>
<keyword evidence="10 12" id="KW-0406">Ion transport</keyword>
<feature type="transmembrane region" description="Helical" evidence="12">
    <location>
        <begin position="88"/>
        <end position="108"/>
    </location>
</feature>
<comment type="catalytic activity">
    <reaction evidence="12">
        <text>K(+)(in) + H(+)(in) = K(+)(out) + H(+)(out)</text>
        <dbReference type="Rhea" id="RHEA:28490"/>
        <dbReference type="ChEBI" id="CHEBI:15378"/>
        <dbReference type="ChEBI" id="CHEBI:29103"/>
    </reaction>
</comment>
<reference evidence="15 16" key="1">
    <citation type="submission" date="2013-09" db="EMBL/GenBank/DDBJ databases">
        <title>Genome sequencing of Arenimonas metalli.</title>
        <authorList>
            <person name="Chen F."/>
            <person name="Wang G."/>
        </authorList>
    </citation>
    <scope>NUCLEOTIDE SEQUENCE [LARGE SCALE GENOMIC DNA]</scope>
    <source>
        <strain evidence="15 16">CF5-1</strain>
    </source>
</reference>
<evidence type="ECO:0000256" key="5">
    <source>
        <dbReference type="ARBA" id="ARBA00022538"/>
    </source>
</evidence>
<sequence length="619" mass="66138">MAALVIAAVGVVFGDIGTSPLYAVKEMFNPQYGLTLDAASIKGLMSLGFWALMFVVSVKYVIVILRADNNGEGGIMALTALAQRGLSASSRWGYLAGIVGIFGAALFLGDSMLTPAISVLGAVEGLQIVAPALAPWVLPLSVVILTGLFAFQRFGTARVGRAFGPLMALWFLAIGAVGLRGIIGEPGILAAVNPIWALNFFVLHGWHATLVLGAVVLIVTGGEALYADLGHFGTRPIRWGWFGFVLPALVLNYFGQGALLLGNPGAIANPFYLLVPGWAQIPMIVLATAAAAVASQAVITGAFSLGAQAINLGYLPRLRIHYTSDVSMGQVYLPAINRLLFVCTIALAIGFGSSSALATAYGLSVTGTMLMDTLLLAVVAYTTWQRARRWILPLCVGFLMVDLAFLFANGAKLFSGGGAWVTLAIGLAAFTMMRTWRRGRALLHAEWQVQGLSLDAFVAGLKRHPPQRVPGTAIFLNSNVDIAPRTLIANLKHNKVLHRHNLIVHVKSEPIPYVTGESRLSVQTIADTLHLVVLRFGFMEIPNVPAALAPLGAGTLPDLNLDDAIYFTSRETVLASRDRGMPWWRDKLFAAMHLNAAAASDYFRIPPNRLLELGAPVRI</sequence>
<evidence type="ECO:0000256" key="4">
    <source>
        <dbReference type="ARBA" id="ARBA00022475"/>
    </source>
</evidence>
<dbReference type="GO" id="GO:0015293">
    <property type="term" value="F:symporter activity"/>
    <property type="evidence" value="ECO:0007669"/>
    <property type="project" value="UniProtKB-UniRule"/>
</dbReference>
<feature type="transmembrane region" description="Helical" evidence="12">
    <location>
        <begin position="390"/>
        <end position="408"/>
    </location>
</feature>
<dbReference type="eggNOG" id="COG3158">
    <property type="taxonomic scope" value="Bacteria"/>
</dbReference>
<evidence type="ECO:0000256" key="12">
    <source>
        <dbReference type="HAMAP-Rule" id="MF_01522"/>
    </source>
</evidence>
<accession>A0A091B2X4</accession>
<feature type="domain" description="K+ potassium transporter C-terminal" evidence="14">
    <location>
        <begin position="470"/>
        <end position="619"/>
    </location>
</feature>
<name>A0A091B2X4_9GAMM</name>
<feature type="transmembrane region" description="Helical" evidence="12">
    <location>
        <begin position="195"/>
        <end position="219"/>
    </location>
</feature>
<evidence type="ECO:0000259" key="13">
    <source>
        <dbReference type="Pfam" id="PF02705"/>
    </source>
</evidence>
<keyword evidence="6 12" id="KW-0812">Transmembrane</keyword>
<feature type="transmembrane region" description="Helical" evidence="12">
    <location>
        <begin position="281"/>
        <end position="310"/>
    </location>
</feature>
<feature type="transmembrane region" description="Helical" evidence="12">
    <location>
        <begin position="331"/>
        <end position="352"/>
    </location>
</feature>
<evidence type="ECO:0000256" key="8">
    <source>
        <dbReference type="ARBA" id="ARBA00022958"/>
    </source>
</evidence>
<feature type="transmembrane region" description="Helical" evidence="12">
    <location>
        <begin position="358"/>
        <end position="383"/>
    </location>
</feature>
<keyword evidence="9 12" id="KW-1133">Transmembrane helix</keyword>
<feature type="transmembrane region" description="Helical" evidence="12">
    <location>
        <begin position="414"/>
        <end position="433"/>
    </location>
</feature>
<comment type="function">
    <text evidence="12">Transport of potassium into the cell. Likely operates as a K(+):H(+) symporter.</text>
</comment>
<dbReference type="EMBL" id="AVCK01000031">
    <property type="protein sequence ID" value="KFN45239.1"/>
    <property type="molecule type" value="Genomic_DNA"/>
</dbReference>
<protein>
    <recommendedName>
        <fullName evidence="12">Probable potassium transport system protein Kup</fullName>
    </recommendedName>
</protein>
<keyword evidence="5 12" id="KW-0633">Potassium transport</keyword>
<evidence type="ECO:0000256" key="7">
    <source>
        <dbReference type="ARBA" id="ARBA00022847"/>
    </source>
</evidence>
<keyword evidence="3 12" id="KW-0813">Transport</keyword>
<dbReference type="HAMAP" id="MF_01522">
    <property type="entry name" value="Kup"/>
    <property type="match status" value="1"/>
</dbReference>